<dbReference type="SUPFAM" id="SSF51197">
    <property type="entry name" value="Clavaminate synthase-like"/>
    <property type="match status" value="1"/>
</dbReference>
<dbReference type="InterPro" id="IPR042098">
    <property type="entry name" value="TauD-like_sf"/>
</dbReference>
<proteinExistence type="predicted"/>
<dbReference type="AlphaFoldDB" id="A0AAV9IEQ8"/>
<dbReference type="FunFam" id="3.60.130.10:FF:000006">
    <property type="entry name" value="Clavaminate synthase-like protein At3g21360"/>
    <property type="match status" value="1"/>
</dbReference>
<name>A0AAV9IEQ8_9RHOD</name>
<comment type="caution">
    <text evidence="3">The sequence shown here is derived from an EMBL/GenBank/DDBJ whole genome shotgun (WGS) entry which is preliminary data.</text>
</comment>
<dbReference type="Pfam" id="PF02668">
    <property type="entry name" value="TauD"/>
    <property type="match status" value="1"/>
</dbReference>
<keyword evidence="4" id="KW-1185">Reference proteome</keyword>
<dbReference type="EMBL" id="JANCYU010000035">
    <property type="protein sequence ID" value="KAK4525940.1"/>
    <property type="molecule type" value="Genomic_DNA"/>
</dbReference>
<dbReference type="PANTHER" id="PTHR10696:SF21">
    <property type="entry name" value="TAUD_TFDA-LIKE DOMAIN-CONTAINING PROTEIN"/>
    <property type="match status" value="1"/>
</dbReference>
<gene>
    <name evidence="3" type="ORF">GAYE_SCF18G3849</name>
</gene>
<organism evidence="3 4">
    <name type="scientific">Galdieria yellowstonensis</name>
    <dbReference type="NCBI Taxonomy" id="3028027"/>
    <lineage>
        <taxon>Eukaryota</taxon>
        <taxon>Rhodophyta</taxon>
        <taxon>Bangiophyceae</taxon>
        <taxon>Galdieriales</taxon>
        <taxon>Galdieriaceae</taxon>
        <taxon>Galdieria</taxon>
    </lineage>
</organism>
<dbReference type="Proteomes" id="UP001300502">
    <property type="component" value="Unassembled WGS sequence"/>
</dbReference>
<sequence length="329" mass="37426">MVFPGDDSMPVLETDIPEQKVFNNQPFPLVLSPGSKEWEFTKWIHWFQNNTSFIQKLLSQYGAILFRGFPVHSPEDFDSMVGAFGFKDFPYIGGAAPRKQVTGRVFTSNEAPPSELIPFHHEMAQSPKYPKKLFFYCDVEPPRGGETPILLSHLVYQEMKQRCPDFVAALEQKGIKYTRIMPEEDDPSTPIGRGWRSTYAVNSREELEKRCHELGSELEWLEDGCLKVTTILPAVKHNSEIGKPTWFNSMIAAYQGWKDKRNDPTKAVTFGDGTPLPPEDLQTCSQIMNEICVAFGWKKGDVLMIHNELVMHARNSFVPPRRILACLVA</sequence>
<keyword evidence="1" id="KW-0560">Oxidoreductase</keyword>
<dbReference type="InterPro" id="IPR050411">
    <property type="entry name" value="AlphaKG_dependent_hydroxylases"/>
</dbReference>
<dbReference type="Gene3D" id="3.60.130.10">
    <property type="entry name" value="Clavaminate synthase-like"/>
    <property type="match status" value="1"/>
</dbReference>
<accession>A0AAV9IEQ8</accession>
<evidence type="ECO:0000259" key="2">
    <source>
        <dbReference type="Pfam" id="PF02668"/>
    </source>
</evidence>
<protein>
    <recommendedName>
        <fullName evidence="2">TauD/TfdA-like domain-containing protein</fullName>
    </recommendedName>
</protein>
<dbReference type="PANTHER" id="PTHR10696">
    <property type="entry name" value="GAMMA-BUTYROBETAINE HYDROXYLASE-RELATED"/>
    <property type="match status" value="1"/>
</dbReference>
<evidence type="ECO:0000313" key="3">
    <source>
        <dbReference type="EMBL" id="KAK4525940.1"/>
    </source>
</evidence>
<evidence type="ECO:0000313" key="4">
    <source>
        <dbReference type="Proteomes" id="UP001300502"/>
    </source>
</evidence>
<evidence type="ECO:0000256" key="1">
    <source>
        <dbReference type="ARBA" id="ARBA00023002"/>
    </source>
</evidence>
<dbReference type="InterPro" id="IPR003819">
    <property type="entry name" value="TauD/TfdA-like"/>
</dbReference>
<feature type="domain" description="TauD/TfdA-like" evidence="2">
    <location>
        <begin position="40"/>
        <end position="324"/>
    </location>
</feature>
<reference evidence="3 4" key="1">
    <citation type="submission" date="2022-07" db="EMBL/GenBank/DDBJ databases">
        <title>Genome-wide signatures of adaptation to extreme environments.</title>
        <authorList>
            <person name="Cho C.H."/>
            <person name="Yoon H.S."/>
        </authorList>
    </citation>
    <scope>NUCLEOTIDE SEQUENCE [LARGE SCALE GENOMIC DNA]</scope>
    <source>
        <strain evidence="3 4">108.79 E11</strain>
    </source>
</reference>
<dbReference type="GO" id="GO:0016491">
    <property type="term" value="F:oxidoreductase activity"/>
    <property type="evidence" value="ECO:0007669"/>
    <property type="project" value="UniProtKB-KW"/>
</dbReference>